<name>A0A0G4IFC7_9ALVE</name>
<evidence type="ECO:0000256" key="1">
    <source>
        <dbReference type="SAM" id="MobiDB-lite"/>
    </source>
</evidence>
<dbReference type="AlphaFoldDB" id="A0A0G4IFC7"/>
<dbReference type="EMBL" id="CDMZ01005912">
    <property type="protein sequence ID" value="CEM55809.1"/>
    <property type="molecule type" value="Genomic_DNA"/>
</dbReference>
<gene>
    <name evidence="2" type="ORF">Cvel_13848</name>
</gene>
<protein>
    <submittedName>
        <fullName evidence="2">Uncharacterized protein</fullName>
    </submittedName>
</protein>
<reference evidence="2" key="1">
    <citation type="submission" date="2014-11" db="EMBL/GenBank/DDBJ databases">
        <authorList>
            <person name="Otto D Thomas"/>
            <person name="Naeem Raeece"/>
        </authorList>
    </citation>
    <scope>NUCLEOTIDE SEQUENCE</scope>
</reference>
<feature type="region of interest" description="Disordered" evidence="1">
    <location>
        <begin position="64"/>
        <end position="97"/>
    </location>
</feature>
<sequence length="234" mass="25089">MRCRMAVKENGRLDATARRCIKRGAPFHIVYMKTVRPRPPAQEECEVQTTEHFVTANLLSSIHSRRGTRGPFQPEAFNDPASRRQAKTDSITGIEERANEDPFESALALSFRGVSCLTFTHCTLPVGVLIRCGDFLMRECATGQKTALGPAVAKLKALELSQEEARRRPLVTILSDDKAAAAAGGAPPEGVESERLLSPFNAYSLQLMGLPWARLGGPSGGTAAAGAGGGGKKK</sequence>
<proteinExistence type="predicted"/>
<organism evidence="2">
    <name type="scientific">Chromera velia CCMP2878</name>
    <dbReference type="NCBI Taxonomy" id="1169474"/>
    <lineage>
        <taxon>Eukaryota</taxon>
        <taxon>Sar</taxon>
        <taxon>Alveolata</taxon>
        <taxon>Colpodellida</taxon>
        <taxon>Chromeraceae</taxon>
        <taxon>Chromera</taxon>
    </lineage>
</organism>
<evidence type="ECO:0000313" key="2">
    <source>
        <dbReference type="EMBL" id="CEM55809.1"/>
    </source>
</evidence>
<dbReference type="VEuPathDB" id="CryptoDB:Cvel_13848"/>
<accession>A0A0G4IFC7</accession>